<sequence>MMRLFSGVMTILFIGFAVVQYNDPDPYIWVPIYLFPAVVSAIIFNRRKVSPLLLILGSAAFFVGGFFQWPAHWEGVALKNGMKDINIEEGREALGLLICAVSLLIYWLYLTQFKVKMKEA</sequence>
<dbReference type="Proteomes" id="UP000605392">
    <property type="component" value="Unassembled WGS sequence"/>
</dbReference>
<gene>
    <name evidence="1" type="ORF">GCM10011375_26970</name>
</gene>
<dbReference type="EMBL" id="BMFN01000002">
    <property type="protein sequence ID" value="GGF70489.1"/>
    <property type="molecule type" value="Genomic_DNA"/>
</dbReference>
<evidence type="ECO:0000313" key="1">
    <source>
        <dbReference type="EMBL" id="GGF70489.1"/>
    </source>
</evidence>
<organism evidence="1 2">
    <name type="scientific">Hymenobacter qilianensis</name>
    <dbReference type="NCBI Taxonomy" id="1385715"/>
    <lineage>
        <taxon>Bacteria</taxon>
        <taxon>Pseudomonadati</taxon>
        <taxon>Bacteroidota</taxon>
        <taxon>Cytophagia</taxon>
        <taxon>Cytophagales</taxon>
        <taxon>Hymenobacteraceae</taxon>
        <taxon>Hymenobacter</taxon>
    </lineage>
</organism>
<name>A0ACB5PTK4_9BACT</name>
<keyword evidence="2" id="KW-1185">Reference proteome</keyword>
<evidence type="ECO:0000313" key="2">
    <source>
        <dbReference type="Proteomes" id="UP000605392"/>
    </source>
</evidence>
<accession>A0ACB5PTK4</accession>
<reference evidence="1 2" key="1">
    <citation type="journal article" date="2019" name="Int. J. Syst. Evol. Microbiol.">
        <title>The Global Catalogue of Microorganisms (GCM) 10K type strain sequencing project: providing services to taxonomists for standard genome sequencing and annotation.</title>
        <authorList>
            <consortium name="The Broad Institute Genomics Platform"/>
            <consortium name="The Broad Institute Genome Sequencing Center for Infectious Disease"/>
            <person name="Wu L."/>
            <person name="Ma J."/>
        </authorList>
    </citation>
    <scope>NUCLEOTIDE SEQUENCE [LARGE SCALE GENOMIC DNA]</scope>
    <source>
        <strain evidence="1 2">CGMCC 1.12720</strain>
    </source>
</reference>
<proteinExistence type="predicted"/>
<comment type="caution">
    <text evidence="1">The sequence shown here is derived from an EMBL/GenBank/DDBJ whole genome shotgun (WGS) entry which is preliminary data.</text>
</comment>
<protein>
    <submittedName>
        <fullName evidence="1">Uncharacterized protein</fullName>
    </submittedName>
</protein>